<dbReference type="PANTHER" id="PTHR47964:SF1">
    <property type="entry name" value="ATP-DEPENDENT DNA HELICASE HOMOLOG RECG, CHLOROPLASTIC"/>
    <property type="match status" value="1"/>
</dbReference>
<evidence type="ECO:0000259" key="8">
    <source>
        <dbReference type="PROSITE" id="PS51192"/>
    </source>
</evidence>
<dbReference type="SMART" id="SM00490">
    <property type="entry name" value="HELICc"/>
    <property type="match status" value="1"/>
</dbReference>
<proteinExistence type="predicted"/>
<dbReference type="Gene3D" id="3.40.50.300">
    <property type="entry name" value="P-loop containing nucleotide triphosphate hydrolases"/>
    <property type="match status" value="2"/>
</dbReference>
<keyword evidence="1" id="KW-0547">Nucleotide-binding</keyword>
<reference evidence="11" key="1">
    <citation type="submission" date="2016-07" db="EMBL/GenBank/DDBJ databases">
        <authorList>
            <person name="Florea S."/>
            <person name="Webb J.S."/>
            <person name="Jaromczyk J."/>
            <person name="Schardl C.L."/>
        </authorList>
    </citation>
    <scope>NUCLEOTIDE SEQUENCE [LARGE SCALE GENOMIC DNA]</scope>
    <source>
        <strain evidence="11">MIT 01-6242</strain>
    </source>
</reference>
<dbReference type="Pfam" id="PF00271">
    <property type="entry name" value="Helicase_C"/>
    <property type="match status" value="1"/>
</dbReference>
<dbReference type="InterPro" id="IPR001650">
    <property type="entry name" value="Helicase_C-like"/>
</dbReference>
<protein>
    <submittedName>
        <fullName evidence="10">ATP-dependent DNA helicase RecG</fullName>
    </submittedName>
</protein>
<dbReference type="AlphaFoldDB" id="A0A1B1U7K0"/>
<dbReference type="PANTHER" id="PTHR47964">
    <property type="entry name" value="ATP-DEPENDENT DNA HELICASE HOMOLOG RECG, CHLOROPLASTIC"/>
    <property type="match status" value="1"/>
</dbReference>
<keyword evidence="5" id="KW-0067">ATP-binding</keyword>
<dbReference type="GO" id="GO:0005524">
    <property type="term" value="F:ATP binding"/>
    <property type="evidence" value="ECO:0007669"/>
    <property type="project" value="UniProtKB-KW"/>
</dbReference>
<keyword evidence="7" id="KW-0234">DNA repair</keyword>
<dbReference type="SUPFAM" id="SSF50249">
    <property type="entry name" value="Nucleic acid-binding proteins"/>
    <property type="match status" value="1"/>
</dbReference>
<keyword evidence="11" id="KW-1185">Reference proteome</keyword>
<dbReference type="Proteomes" id="UP000092884">
    <property type="component" value="Chromosome"/>
</dbReference>
<dbReference type="InterPro" id="IPR027417">
    <property type="entry name" value="P-loop_NTPase"/>
</dbReference>
<evidence type="ECO:0000256" key="4">
    <source>
        <dbReference type="ARBA" id="ARBA00022806"/>
    </source>
</evidence>
<sequence>MIPNDSATLQTLQKLKCSSILDFALLIPKTYQNLAPITSLTPLPQTGVARVQITHAQRYKKLTIFHATMLDFNTSLQIQVFHPKPYHYAVFAEGKELLIYGQFHWEFQLNIKQPKIITEYGKITPVFPNKTLKNATINNLASQLLTYENLARYGIPEHIINDFLPIFFPTPAFFTQFQQNNALPPRNFKALKFIEVFNYLQKLHQKKLYFPAKFQCNGDYSAFVDSLPFQLTHGQTQAISTIAQDLRSSKASKRLIMGDVGCGKTIVILASVIIAQPHKAILMAPTTILAQQLYNEAQKYLPKSIRIGLFVGDLTSKKQEFQDFDFIIGTQALLYRQENLKDYALIITDEQHRFGTLQRHKLEKLATTEGKKPHILQFSATPIPRTMALLNSDLIDYTFIKDIPFPKDIDTQIITKTDFPALLKHIQHQHALNHQTIIVYPLIEESESIPYLPLQQARIFWEKHFSNVYTTNGKDKNKDEILIEFAEKGSILLSTTMIEVGISLPKLSSIVIVGAERMGLATLHQLRGRVSRNGLKGYCFLYTNHPQTQRLQDFCKTLNGFEIAELDLHYRKSGDLLCGERQSGDEFKYFNLQDDVEILQDVKKLTLKLQTPNSKKQNKF</sequence>
<evidence type="ECO:0000313" key="11">
    <source>
        <dbReference type="Proteomes" id="UP000092884"/>
    </source>
</evidence>
<evidence type="ECO:0000259" key="9">
    <source>
        <dbReference type="PROSITE" id="PS51194"/>
    </source>
</evidence>
<evidence type="ECO:0000256" key="3">
    <source>
        <dbReference type="ARBA" id="ARBA00022801"/>
    </source>
</evidence>
<dbReference type="OrthoDB" id="9804325at2"/>
<dbReference type="PROSITE" id="PS51194">
    <property type="entry name" value="HELICASE_CTER"/>
    <property type="match status" value="1"/>
</dbReference>
<evidence type="ECO:0000256" key="2">
    <source>
        <dbReference type="ARBA" id="ARBA00022763"/>
    </source>
</evidence>
<dbReference type="NCBIfam" id="NF008169">
    <property type="entry name" value="PRK10917.2-3"/>
    <property type="match status" value="1"/>
</dbReference>
<dbReference type="Gene3D" id="2.40.50.140">
    <property type="entry name" value="Nucleic acid-binding proteins"/>
    <property type="match status" value="1"/>
</dbReference>
<keyword evidence="4 10" id="KW-0347">Helicase</keyword>
<feature type="domain" description="Helicase C-terminal" evidence="9">
    <location>
        <begin position="418"/>
        <end position="574"/>
    </location>
</feature>
<dbReference type="GO" id="GO:0016787">
    <property type="term" value="F:hydrolase activity"/>
    <property type="evidence" value="ECO:0007669"/>
    <property type="project" value="UniProtKB-KW"/>
</dbReference>
<dbReference type="InterPro" id="IPR011545">
    <property type="entry name" value="DEAD/DEAH_box_helicase_dom"/>
</dbReference>
<dbReference type="PROSITE" id="PS51192">
    <property type="entry name" value="HELICASE_ATP_BIND_1"/>
    <property type="match status" value="1"/>
</dbReference>
<dbReference type="GO" id="GO:0003677">
    <property type="term" value="F:DNA binding"/>
    <property type="evidence" value="ECO:0007669"/>
    <property type="project" value="UniProtKB-KW"/>
</dbReference>
<dbReference type="SMART" id="SM00487">
    <property type="entry name" value="DEXDc"/>
    <property type="match status" value="1"/>
</dbReference>
<keyword evidence="3" id="KW-0378">Hydrolase</keyword>
<dbReference type="GO" id="GO:0003678">
    <property type="term" value="F:DNA helicase activity"/>
    <property type="evidence" value="ECO:0007669"/>
    <property type="project" value="TreeGrafter"/>
</dbReference>
<evidence type="ECO:0000256" key="7">
    <source>
        <dbReference type="ARBA" id="ARBA00023204"/>
    </source>
</evidence>
<name>A0A1B1U7K0_9HELI</name>
<keyword evidence="2" id="KW-0227">DNA damage</keyword>
<evidence type="ECO:0000256" key="1">
    <source>
        <dbReference type="ARBA" id="ARBA00022741"/>
    </source>
</evidence>
<dbReference type="GO" id="GO:0006281">
    <property type="term" value="P:DNA repair"/>
    <property type="evidence" value="ECO:0007669"/>
    <property type="project" value="UniProtKB-KW"/>
</dbReference>
<feature type="domain" description="Helicase ATP-binding" evidence="8">
    <location>
        <begin position="245"/>
        <end position="400"/>
    </location>
</feature>
<dbReference type="InterPro" id="IPR012340">
    <property type="entry name" value="NA-bd_OB-fold"/>
</dbReference>
<accession>A0A1B1U7K0</accession>
<dbReference type="EMBL" id="CP016503">
    <property type="protein sequence ID" value="ANV98726.1"/>
    <property type="molecule type" value="Genomic_DNA"/>
</dbReference>
<gene>
    <name evidence="10" type="ORF">BBW65_01735</name>
</gene>
<keyword evidence="6" id="KW-0238">DNA-binding</keyword>
<evidence type="ECO:0000256" key="5">
    <source>
        <dbReference type="ARBA" id="ARBA00022840"/>
    </source>
</evidence>
<dbReference type="InterPro" id="IPR014001">
    <property type="entry name" value="Helicase_ATP-bd"/>
</dbReference>
<dbReference type="STRING" id="222136.BBW65_01735"/>
<evidence type="ECO:0000313" key="10">
    <source>
        <dbReference type="EMBL" id="ANV98726.1"/>
    </source>
</evidence>
<dbReference type="Pfam" id="PF00270">
    <property type="entry name" value="DEAD"/>
    <property type="match status" value="1"/>
</dbReference>
<organism evidence="10 11">
    <name type="scientific">Helicobacter enhydrae</name>
    <dbReference type="NCBI Taxonomy" id="222136"/>
    <lineage>
        <taxon>Bacteria</taxon>
        <taxon>Pseudomonadati</taxon>
        <taxon>Campylobacterota</taxon>
        <taxon>Epsilonproteobacteria</taxon>
        <taxon>Campylobacterales</taxon>
        <taxon>Helicobacteraceae</taxon>
        <taxon>Helicobacter</taxon>
    </lineage>
</organism>
<dbReference type="SUPFAM" id="SSF52540">
    <property type="entry name" value="P-loop containing nucleoside triphosphate hydrolases"/>
    <property type="match status" value="2"/>
</dbReference>
<evidence type="ECO:0000256" key="6">
    <source>
        <dbReference type="ARBA" id="ARBA00023125"/>
    </source>
</evidence>
<dbReference type="KEGG" id="het:BBW65_01735"/>
<dbReference type="RefSeq" id="WP_066341749.1">
    <property type="nucleotide sequence ID" value="NZ_CP016503.1"/>
</dbReference>
<dbReference type="InterPro" id="IPR047112">
    <property type="entry name" value="RecG/Mfd"/>
</dbReference>